<accession>A0ACB8B2Y5</accession>
<dbReference type="Proteomes" id="UP000790709">
    <property type="component" value="Unassembled WGS sequence"/>
</dbReference>
<organism evidence="1 2">
    <name type="scientific">Leucogyrophana mollusca</name>
    <dbReference type="NCBI Taxonomy" id="85980"/>
    <lineage>
        <taxon>Eukaryota</taxon>
        <taxon>Fungi</taxon>
        <taxon>Dikarya</taxon>
        <taxon>Basidiomycota</taxon>
        <taxon>Agaricomycotina</taxon>
        <taxon>Agaricomycetes</taxon>
        <taxon>Agaricomycetidae</taxon>
        <taxon>Boletales</taxon>
        <taxon>Boletales incertae sedis</taxon>
        <taxon>Leucogyrophana</taxon>
    </lineage>
</organism>
<proteinExistence type="predicted"/>
<comment type="caution">
    <text evidence="1">The sequence shown here is derived from an EMBL/GenBank/DDBJ whole genome shotgun (WGS) entry which is preliminary data.</text>
</comment>
<dbReference type="EMBL" id="MU266603">
    <property type="protein sequence ID" value="KAH7920115.1"/>
    <property type="molecule type" value="Genomic_DNA"/>
</dbReference>
<name>A0ACB8B2Y5_9AGAM</name>
<evidence type="ECO:0000313" key="2">
    <source>
        <dbReference type="Proteomes" id="UP000790709"/>
    </source>
</evidence>
<evidence type="ECO:0000313" key="1">
    <source>
        <dbReference type="EMBL" id="KAH7920115.1"/>
    </source>
</evidence>
<keyword evidence="2" id="KW-1185">Reference proteome</keyword>
<reference evidence="1" key="1">
    <citation type="journal article" date="2021" name="New Phytol.">
        <title>Evolutionary innovations through gain and loss of genes in the ectomycorrhizal Boletales.</title>
        <authorList>
            <person name="Wu G."/>
            <person name="Miyauchi S."/>
            <person name="Morin E."/>
            <person name="Kuo A."/>
            <person name="Drula E."/>
            <person name="Varga T."/>
            <person name="Kohler A."/>
            <person name="Feng B."/>
            <person name="Cao Y."/>
            <person name="Lipzen A."/>
            <person name="Daum C."/>
            <person name="Hundley H."/>
            <person name="Pangilinan J."/>
            <person name="Johnson J."/>
            <person name="Barry K."/>
            <person name="LaButti K."/>
            <person name="Ng V."/>
            <person name="Ahrendt S."/>
            <person name="Min B."/>
            <person name="Choi I.G."/>
            <person name="Park H."/>
            <person name="Plett J.M."/>
            <person name="Magnuson J."/>
            <person name="Spatafora J.W."/>
            <person name="Nagy L.G."/>
            <person name="Henrissat B."/>
            <person name="Grigoriev I.V."/>
            <person name="Yang Z.L."/>
            <person name="Xu J."/>
            <person name="Martin F.M."/>
        </authorList>
    </citation>
    <scope>NUCLEOTIDE SEQUENCE</scope>
    <source>
        <strain evidence="1">KUC20120723A-06</strain>
    </source>
</reference>
<sequence length="955" mass="105634">MVALTNAIGALDLAKDLVPVEVAKGVLSTLSSILTVVKNTMQNKDDFAEIVSRCNNIAESIKGSTQGKLESEIDPTVTQALSELQRFVDDIEKTVKAKEHRAVSNRAFSASMDRDSIAKWKEQLDYFLRMCDHKLIVDMRMEIGDMARTPKRGAEVQFESNCEPPPPKPSIFFGRDALVRDAVESLKTQHVVLVGPGGIGKSSIAKAILNEDTVVARFGDQRFFVRFDDINASQVTHNTFIGRLAAALGVKSNLLSSIKRSLGTSEAFLVLDNAETFQDAASDDDSSRIAEIIDELGSLPSVTMMITTRNRRVSTNLRYATIDVPVLEASAARQAFTEIYPVDGSQAIVDRLLSALDFHALSINLLAHVARENQWTLEELMRSWGQEQTHLLHIGNGKLRSLSATIELSLTSSSITKLGNDARHVMQVAAFLPQGINESALRDLFPAITNICSIVDTLCRLSLMYRKSDAYTMLSPIRIHISGIHQGMDIASVDLTHVRRYYYTQLADVTDEDDGGAWIGTEDANLERLLAHDLSQTTREDMAVICRACYHFIDQLILHKLRPISLRSVILGLPDGNRPTKLSRFLKAVRLPSPGQPPSYGKAHCVLVLGSLADTLVNVTEAIELYAAAKRLFLLDQDHDMAAWCLQQIASQYTYLGKVADAERTLQEALTMRRKYRVLSPFDEAAINLHLGNALMCRGRLQEALVLLASAREYFECGGDGESGLSWAMSSQGEVELISGNCLAARHHFEARLSLHTRMDDDVGRSKSLVHLSTVEVAEGNAAEAHKLLQEAFMLSTGGKNTHEACVALRYRAALASDEGDFNFARDLLRRVHAELATFGGQSDVAIPITTYSSARNELFARDYQTARDLFSSAVEYSHEQSIILFQAQSTRALGEISLLENDITGAEVWFAKTKILCDDMGIHPDFLYIRTGVCKLKESHRGWKLFLEGRLRSS</sequence>
<gene>
    <name evidence="1" type="ORF">BV22DRAFT_1098718</name>
</gene>
<protein>
    <submittedName>
        <fullName evidence="1">Uncharacterized protein</fullName>
    </submittedName>
</protein>